<evidence type="ECO:0000256" key="5">
    <source>
        <dbReference type="ARBA" id="ARBA00022989"/>
    </source>
</evidence>
<comment type="similarity">
    <text evidence="3">Belongs to the peptidase M50B family.</text>
</comment>
<keyword evidence="4 7" id="KW-0812">Transmembrane</keyword>
<keyword evidence="6 7" id="KW-0472">Membrane</keyword>
<keyword evidence="5 7" id="KW-1133">Transmembrane helix</keyword>
<dbReference type="EMBL" id="CP002160">
    <property type="protein sequence ID" value="ADL51548.1"/>
    <property type="molecule type" value="Genomic_DNA"/>
</dbReference>
<feature type="transmembrane region" description="Helical" evidence="7">
    <location>
        <begin position="130"/>
        <end position="153"/>
    </location>
</feature>
<comment type="subcellular location">
    <subcellularLocation>
        <location evidence="2">Membrane</location>
        <topology evidence="2">Multi-pass membrane protein</topology>
    </subcellularLocation>
</comment>
<sequence>MSKNKKKKNIGTIVAGLIFILIGGLGGFFGGKVIDESLPSSDTPFINILFIALIFIFACTSMYIQIIVHEAGHYIFGKLSGYDFVSFRIGTLMFVKEKNKIKRKKFNIVGTGGQCLMSPPKCDGYNFPCISYNLGGSIANISLGLLCLSLYFLFSEVPLLSTLLVMNFIFGIGFALLNSIPLKIGGIANDGFNTLSLCRNHEARHMLWLQLKINALVSTGTRLREMPEEWFRLPDNADLKNPLINAIGVMQCSYLHDKKEFGQAKTACEAMLNNTPGLLQVYKNELYCELMFYEIIGQCRKEEIEKFHTEELKKYIKATSSYVSRRRLMYAYELLVNKNTVNANKELIAFEKVAKTYPYEGEVDSEREIIQLINSYSNS</sequence>
<evidence type="ECO:0000256" key="2">
    <source>
        <dbReference type="ARBA" id="ARBA00004141"/>
    </source>
</evidence>
<dbReference type="Proteomes" id="UP000002730">
    <property type="component" value="Chromosome"/>
</dbReference>
<dbReference type="eggNOG" id="COG1994">
    <property type="taxonomic scope" value="Bacteria"/>
</dbReference>
<reference evidence="9 10" key="1">
    <citation type="submission" date="2010-08" db="EMBL/GenBank/DDBJ databases">
        <title>Complete sequence of Clostridium cellulovorans 743B.</title>
        <authorList>
            <consortium name="US DOE Joint Genome Institute"/>
            <person name="Lucas S."/>
            <person name="Copeland A."/>
            <person name="Lapidus A."/>
            <person name="Cheng J.-F."/>
            <person name="Bruce D."/>
            <person name="Goodwin L."/>
            <person name="Pitluck S."/>
            <person name="Chertkov O."/>
            <person name="Detter J.C."/>
            <person name="Han C."/>
            <person name="Tapia R."/>
            <person name="Land M."/>
            <person name="Hauser L."/>
            <person name="Chang Y.-J."/>
            <person name="Jeffries C."/>
            <person name="Kyrpides N."/>
            <person name="Ivanova N."/>
            <person name="Mikhailova N."/>
            <person name="Hemme C.L."/>
            <person name="Woyke T."/>
        </authorList>
    </citation>
    <scope>NUCLEOTIDE SEQUENCE [LARGE SCALE GENOMIC DNA]</scope>
    <source>
        <strain evidence="10">ATCC 35296 / DSM 3052 / OCM 3 / 743B</strain>
    </source>
</reference>
<dbReference type="InterPro" id="IPR008915">
    <property type="entry name" value="Peptidase_M50"/>
</dbReference>
<keyword evidence="10" id="KW-1185">Reference proteome</keyword>
<accession>D9SL32</accession>
<evidence type="ECO:0000256" key="3">
    <source>
        <dbReference type="ARBA" id="ARBA00007931"/>
    </source>
</evidence>
<dbReference type="HOGENOM" id="CLU_061522_0_0_9"/>
<dbReference type="STRING" id="573061.Clocel_1804"/>
<evidence type="ECO:0000313" key="10">
    <source>
        <dbReference type="Proteomes" id="UP000002730"/>
    </source>
</evidence>
<dbReference type="AlphaFoldDB" id="D9SL32"/>
<dbReference type="GO" id="GO:0006508">
    <property type="term" value="P:proteolysis"/>
    <property type="evidence" value="ECO:0007669"/>
    <property type="project" value="InterPro"/>
</dbReference>
<protein>
    <recommendedName>
        <fullName evidence="8">Peptidase M50 domain-containing protein</fullName>
    </recommendedName>
</protein>
<proteinExistence type="inferred from homology"/>
<evidence type="ECO:0000256" key="6">
    <source>
        <dbReference type="ARBA" id="ARBA00023136"/>
    </source>
</evidence>
<feature type="transmembrane region" description="Helical" evidence="7">
    <location>
        <begin position="159"/>
        <end position="177"/>
    </location>
</feature>
<evidence type="ECO:0000256" key="7">
    <source>
        <dbReference type="SAM" id="Phobius"/>
    </source>
</evidence>
<dbReference type="OrthoDB" id="1069985at2"/>
<evidence type="ECO:0000313" key="9">
    <source>
        <dbReference type="EMBL" id="ADL51548.1"/>
    </source>
</evidence>
<organism evidence="9 10">
    <name type="scientific">Clostridium cellulovorans (strain ATCC 35296 / DSM 3052 / OCM 3 / 743B)</name>
    <dbReference type="NCBI Taxonomy" id="573061"/>
    <lineage>
        <taxon>Bacteria</taxon>
        <taxon>Bacillati</taxon>
        <taxon>Bacillota</taxon>
        <taxon>Clostridia</taxon>
        <taxon>Eubacteriales</taxon>
        <taxon>Clostridiaceae</taxon>
        <taxon>Clostridium</taxon>
    </lineage>
</organism>
<feature type="domain" description="Peptidase M50" evidence="8">
    <location>
        <begin position="60"/>
        <end position="241"/>
    </location>
</feature>
<feature type="transmembrane region" description="Helical" evidence="7">
    <location>
        <begin position="12"/>
        <end position="34"/>
    </location>
</feature>
<dbReference type="KEGG" id="ccb:Clocel_1804"/>
<feature type="transmembrane region" description="Helical" evidence="7">
    <location>
        <begin position="46"/>
        <end position="68"/>
    </location>
</feature>
<evidence type="ECO:0000259" key="8">
    <source>
        <dbReference type="Pfam" id="PF02163"/>
    </source>
</evidence>
<dbReference type="CDD" id="cd05709">
    <property type="entry name" value="S2P-M50"/>
    <property type="match status" value="1"/>
</dbReference>
<evidence type="ECO:0000256" key="1">
    <source>
        <dbReference type="ARBA" id="ARBA00001947"/>
    </source>
</evidence>
<dbReference type="RefSeq" id="WP_010077237.1">
    <property type="nucleotide sequence ID" value="NC_014393.1"/>
</dbReference>
<comment type="cofactor">
    <cofactor evidence="1">
        <name>Zn(2+)</name>
        <dbReference type="ChEBI" id="CHEBI:29105"/>
    </cofactor>
</comment>
<gene>
    <name evidence="9" type="ordered locus">Clocel_1804</name>
</gene>
<name>D9SL32_CLOC7</name>
<dbReference type="Pfam" id="PF02163">
    <property type="entry name" value="Peptidase_M50"/>
    <property type="match status" value="1"/>
</dbReference>
<evidence type="ECO:0000256" key="4">
    <source>
        <dbReference type="ARBA" id="ARBA00022692"/>
    </source>
</evidence>
<dbReference type="GO" id="GO:0016020">
    <property type="term" value="C:membrane"/>
    <property type="evidence" value="ECO:0007669"/>
    <property type="project" value="UniProtKB-SubCell"/>
</dbReference>